<organism evidence="1 2">
    <name type="scientific">Pseudonocardia charpentierae</name>
    <dbReference type="NCBI Taxonomy" id="3075545"/>
    <lineage>
        <taxon>Bacteria</taxon>
        <taxon>Bacillati</taxon>
        <taxon>Actinomycetota</taxon>
        <taxon>Actinomycetes</taxon>
        <taxon>Pseudonocardiales</taxon>
        <taxon>Pseudonocardiaceae</taxon>
        <taxon>Pseudonocardia</taxon>
    </lineage>
</organism>
<dbReference type="RefSeq" id="WP_311555664.1">
    <property type="nucleotide sequence ID" value="NZ_JAVREJ010000004.1"/>
</dbReference>
<evidence type="ECO:0000313" key="2">
    <source>
        <dbReference type="Proteomes" id="UP001183202"/>
    </source>
</evidence>
<evidence type="ECO:0008006" key="3">
    <source>
        <dbReference type="Google" id="ProtNLM"/>
    </source>
</evidence>
<reference evidence="2" key="1">
    <citation type="submission" date="2023-07" db="EMBL/GenBank/DDBJ databases">
        <title>30 novel species of actinomycetes from the DSMZ collection.</title>
        <authorList>
            <person name="Nouioui I."/>
        </authorList>
    </citation>
    <scope>NUCLEOTIDE SEQUENCE [LARGE SCALE GENOMIC DNA]</scope>
    <source>
        <strain evidence="2">DSM 45834</strain>
    </source>
</reference>
<proteinExistence type="predicted"/>
<dbReference type="EMBL" id="JAVREJ010000004">
    <property type="protein sequence ID" value="MDT0349648.1"/>
    <property type="molecule type" value="Genomic_DNA"/>
</dbReference>
<evidence type="ECO:0000313" key="1">
    <source>
        <dbReference type="EMBL" id="MDT0349648.1"/>
    </source>
</evidence>
<protein>
    <recommendedName>
        <fullName evidence="3">Mce-associated membrane protein</fullName>
    </recommendedName>
</protein>
<dbReference type="Proteomes" id="UP001183202">
    <property type="component" value="Unassembled WGS sequence"/>
</dbReference>
<comment type="caution">
    <text evidence="1">The sequence shown here is derived from an EMBL/GenBank/DDBJ whole genome shotgun (WGS) entry which is preliminary data.</text>
</comment>
<accession>A0ABU2N831</accession>
<sequence>MRRPTIIAAAALTVVVLLVATAFLVRSGHDRGLGPPLGAVLDDADRRVLGAVPVRRGTDPPVADPAVDLADPTAVARAYLAGARSATPDDHGRTRLRAAAYAAPESPPGSVGVVVLDPPPPGQIRTASVTALELVAVADDDRRRGYRATVATATGPPGAVASTVPASAYVVLARQPDGRWLVVADAPDLGEGDD</sequence>
<gene>
    <name evidence="1" type="ORF">RM445_08945</name>
</gene>
<name>A0ABU2N831_9PSEU</name>
<keyword evidence="2" id="KW-1185">Reference proteome</keyword>